<evidence type="ECO:0000256" key="4">
    <source>
        <dbReference type="ARBA" id="ARBA00022692"/>
    </source>
</evidence>
<dbReference type="AlphaFoldDB" id="A0A1V9ZVQ5"/>
<organism evidence="11 12">
    <name type="scientific">Thraustotheca clavata</name>
    <dbReference type="NCBI Taxonomy" id="74557"/>
    <lineage>
        <taxon>Eukaryota</taxon>
        <taxon>Sar</taxon>
        <taxon>Stramenopiles</taxon>
        <taxon>Oomycota</taxon>
        <taxon>Saprolegniomycetes</taxon>
        <taxon>Saprolegniales</taxon>
        <taxon>Achlyaceae</taxon>
        <taxon>Thraustotheca</taxon>
    </lineage>
</organism>
<dbReference type="Pfam" id="PF14703">
    <property type="entry name" value="PHM7_cyt"/>
    <property type="match status" value="1"/>
</dbReference>
<feature type="transmembrane region" description="Helical" evidence="7">
    <location>
        <begin position="610"/>
        <end position="637"/>
    </location>
</feature>
<dbReference type="Proteomes" id="UP000243217">
    <property type="component" value="Unassembled WGS sequence"/>
</dbReference>
<evidence type="ECO:0000256" key="2">
    <source>
        <dbReference type="ARBA" id="ARBA00007779"/>
    </source>
</evidence>
<evidence type="ECO:0000256" key="7">
    <source>
        <dbReference type="SAM" id="Phobius"/>
    </source>
</evidence>
<dbReference type="PANTHER" id="PTHR13018:SF5">
    <property type="entry name" value="RE44586P"/>
    <property type="match status" value="1"/>
</dbReference>
<dbReference type="Pfam" id="PF02714">
    <property type="entry name" value="RSN1_7TM"/>
    <property type="match status" value="1"/>
</dbReference>
<dbReference type="GO" id="GO:0005227">
    <property type="term" value="F:calcium-activated cation channel activity"/>
    <property type="evidence" value="ECO:0007669"/>
    <property type="project" value="InterPro"/>
</dbReference>
<comment type="caution">
    <text evidence="11">The sequence shown here is derived from an EMBL/GenBank/DDBJ whole genome shotgun (WGS) entry which is preliminary data.</text>
</comment>
<dbReference type="PANTHER" id="PTHR13018">
    <property type="entry name" value="PROBABLE MEMBRANE PROTEIN DUF221-RELATED"/>
    <property type="match status" value="1"/>
</dbReference>
<feature type="domain" description="CSC1/OSCA1-like cytosolic" evidence="10">
    <location>
        <begin position="174"/>
        <end position="294"/>
    </location>
</feature>
<protein>
    <submittedName>
        <fullName evidence="11">Uncharacterized protein</fullName>
    </submittedName>
</protein>
<name>A0A1V9ZVQ5_9STRA</name>
<evidence type="ECO:0000256" key="1">
    <source>
        <dbReference type="ARBA" id="ARBA00004141"/>
    </source>
</evidence>
<evidence type="ECO:0000256" key="5">
    <source>
        <dbReference type="ARBA" id="ARBA00022989"/>
    </source>
</evidence>
<feature type="domain" description="CSC1/OSCA1-like N-terminal transmembrane" evidence="9">
    <location>
        <begin position="19"/>
        <end position="155"/>
    </location>
</feature>
<dbReference type="OrthoDB" id="1689567at2759"/>
<evidence type="ECO:0000256" key="6">
    <source>
        <dbReference type="ARBA" id="ARBA00023136"/>
    </source>
</evidence>
<dbReference type="Pfam" id="PF13967">
    <property type="entry name" value="RSN1_TM"/>
    <property type="match status" value="1"/>
</dbReference>
<dbReference type="InterPro" id="IPR027815">
    <property type="entry name" value="CSC1/OSCA1-like_cyt"/>
</dbReference>
<comment type="similarity">
    <text evidence="2">Belongs to the CSC1 (TC 1.A.17) family.</text>
</comment>
<keyword evidence="5 7" id="KW-1133">Transmembrane helix</keyword>
<evidence type="ECO:0000313" key="12">
    <source>
        <dbReference type="Proteomes" id="UP000243217"/>
    </source>
</evidence>
<feature type="transmembrane region" description="Helical" evidence="7">
    <location>
        <begin position="401"/>
        <end position="425"/>
    </location>
</feature>
<feature type="transmembrane region" description="Helical" evidence="7">
    <location>
        <begin position="12"/>
        <end position="34"/>
    </location>
</feature>
<dbReference type="EMBL" id="JNBS01001248">
    <property type="protein sequence ID" value="OQS02088.1"/>
    <property type="molecule type" value="Genomic_DNA"/>
</dbReference>
<evidence type="ECO:0000256" key="3">
    <source>
        <dbReference type="ARBA" id="ARBA00022448"/>
    </source>
</evidence>
<feature type="transmembrane region" description="Helical" evidence="7">
    <location>
        <begin position="664"/>
        <end position="685"/>
    </location>
</feature>
<feature type="domain" description="CSC1/OSCA1-like 7TM region" evidence="8">
    <location>
        <begin position="403"/>
        <end position="683"/>
    </location>
</feature>
<evidence type="ECO:0000259" key="10">
    <source>
        <dbReference type="Pfam" id="PF14703"/>
    </source>
</evidence>
<keyword evidence="4 7" id="KW-0812">Transmembrane</keyword>
<feature type="transmembrane region" description="Helical" evidence="7">
    <location>
        <begin position="134"/>
        <end position="153"/>
    </location>
</feature>
<evidence type="ECO:0000313" key="11">
    <source>
        <dbReference type="EMBL" id="OQS02088.1"/>
    </source>
</evidence>
<dbReference type="InterPro" id="IPR032880">
    <property type="entry name" value="CSC1/OSCA1-like_N"/>
</dbReference>
<feature type="transmembrane region" description="Helical" evidence="7">
    <location>
        <begin position="692"/>
        <end position="709"/>
    </location>
</feature>
<dbReference type="InterPro" id="IPR045122">
    <property type="entry name" value="Csc1-like"/>
</dbReference>
<feature type="transmembrane region" description="Helical" evidence="7">
    <location>
        <begin position="456"/>
        <end position="475"/>
    </location>
</feature>
<feature type="transmembrane region" description="Helical" evidence="7">
    <location>
        <begin position="93"/>
        <end position="109"/>
    </location>
</feature>
<dbReference type="GO" id="GO:0005886">
    <property type="term" value="C:plasma membrane"/>
    <property type="evidence" value="ECO:0007669"/>
    <property type="project" value="TreeGrafter"/>
</dbReference>
<reference evidence="11 12" key="1">
    <citation type="journal article" date="2014" name="Genome Biol. Evol.">
        <title>The secreted proteins of Achlya hypogyna and Thraustotheca clavata identify the ancestral oomycete secretome and reveal gene acquisitions by horizontal gene transfer.</title>
        <authorList>
            <person name="Misner I."/>
            <person name="Blouin N."/>
            <person name="Leonard G."/>
            <person name="Richards T.A."/>
            <person name="Lane C.E."/>
        </authorList>
    </citation>
    <scope>NUCLEOTIDE SEQUENCE [LARGE SCALE GENOMIC DNA]</scope>
    <source>
        <strain evidence="11 12">ATCC 34112</strain>
    </source>
</reference>
<proteinExistence type="inferred from homology"/>
<keyword evidence="12" id="KW-1185">Reference proteome</keyword>
<keyword evidence="3" id="KW-0813">Transport</keyword>
<feature type="transmembrane region" description="Helical" evidence="7">
    <location>
        <begin position="495"/>
        <end position="516"/>
    </location>
</feature>
<sequence>MAGSNGTSVVSSTAIVVDGAMIYGPMLLLGFLVFECVRSRFVSVYESSPKSQLPSGFLRWIPFLLRLNDDEIMHKCGLETLMFLRFLVFGKKLALVSVFLSIALFPAYYSENQEHATLLDRLTISGLTSGDKRLWATVFAAFGVSLYTMYMIYYESNVYKQRRHEFLAQLGTQQYSVLVDDLPKHLKSHAALKDYLESIFPNQVQAVYIAVESAELELRVAERLTVQANLEHAIMYERKYKKRLTHYESDKTSWWRYYKVDSIEFYTDRLNALNNEIRVTITSIEGQQRTGSVLLKQDQSLVQQEEHPIENEKTPLLPKVKHVAFDLRADVQSMIDRYENPPNVLRSAAFVAFSSLQATNTIQQIVQTNTPHEMKVQEAPPAEEIVWENVGRLNYVERKTALLFSIVITSLVIFFWTVPTTFVVAMASVESLRQVIPNLDTLILKFPFLQPLLQQLSPLLLVFMNGLAPTIFRILSVGEGHASQNAVEASLFTKYVAYQLVQVFFVSAIAGSLTAISNQIQRIAKEPFELVTLLGSSIPNQSTYFFSYLMVQTGLSMSLQLLRVMPIIFGVIYRILAPQLTPREKKTPWFGFAPMSATGKFDITTSLAQIFLMFLVILTFAPLAPLLCYMGGIFFAVSEIVYRRLIWCVYLPNVRSTGVYWPQLYMYLITALGISQITLIGLLSLKEAPSQVLVALILPALTALFNWYMRALYPPVSEYLPIATCVELDAFRAKTDQVPDIDSNLYKQPAMLATEPLAPEV</sequence>
<feature type="transmembrane region" description="Helical" evidence="7">
    <location>
        <begin position="557"/>
        <end position="576"/>
    </location>
</feature>
<evidence type="ECO:0000259" key="8">
    <source>
        <dbReference type="Pfam" id="PF02714"/>
    </source>
</evidence>
<gene>
    <name evidence="11" type="ORF">THRCLA_05512</name>
</gene>
<dbReference type="InterPro" id="IPR003864">
    <property type="entry name" value="CSC1/OSCA1-like_7TM"/>
</dbReference>
<accession>A0A1V9ZVQ5</accession>
<comment type="subcellular location">
    <subcellularLocation>
        <location evidence="1">Membrane</location>
        <topology evidence="1">Multi-pass membrane protein</topology>
    </subcellularLocation>
</comment>
<evidence type="ECO:0000259" key="9">
    <source>
        <dbReference type="Pfam" id="PF13967"/>
    </source>
</evidence>
<keyword evidence="6 7" id="KW-0472">Membrane</keyword>